<feature type="region of interest" description="Disordered" evidence="9">
    <location>
        <begin position="145"/>
        <end position="164"/>
    </location>
</feature>
<dbReference type="Pfam" id="PF02840">
    <property type="entry name" value="Prp18"/>
    <property type="match status" value="1"/>
</dbReference>
<dbReference type="GO" id="GO:0071021">
    <property type="term" value="C:U2-type post-spliceosomal complex"/>
    <property type="evidence" value="ECO:0007669"/>
    <property type="project" value="TreeGrafter"/>
</dbReference>
<dbReference type="PANTHER" id="PTHR13007:SF19">
    <property type="entry name" value="PRE-MRNA-SPLICING FACTOR 18"/>
    <property type="match status" value="1"/>
</dbReference>
<dbReference type="InterPro" id="IPR036285">
    <property type="entry name" value="PRP4-like_sf"/>
</dbReference>
<keyword evidence="4" id="KW-0507">mRNA processing</keyword>
<keyword evidence="5" id="KW-0747">Spliceosome</keyword>
<dbReference type="SUPFAM" id="SSF158230">
    <property type="entry name" value="PRP4-like"/>
    <property type="match status" value="1"/>
</dbReference>
<dbReference type="InterPro" id="IPR004098">
    <property type="entry name" value="Prp18"/>
</dbReference>
<dbReference type="EMBL" id="LRGB01000014">
    <property type="protein sequence ID" value="KZS21857.1"/>
    <property type="molecule type" value="Genomic_DNA"/>
</dbReference>
<dbReference type="GO" id="GO:0016607">
    <property type="term" value="C:nuclear speck"/>
    <property type="evidence" value="ECO:0007669"/>
    <property type="project" value="UniProtKB-SubCell"/>
</dbReference>
<dbReference type="InterPro" id="IPR014906">
    <property type="entry name" value="PRP4-like"/>
</dbReference>
<keyword evidence="6" id="KW-0508">mRNA splicing</keyword>
<evidence type="ECO:0000256" key="8">
    <source>
        <dbReference type="ARBA" id="ARBA00031388"/>
    </source>
</evidence>
<dbReference type="GO" id="GO:0000350">
    <property type="term" value="P:generation of catalytic spliceosome for second transesterification step"/>
    <property type="evidence" value="ECO:0007669"/>
    <property type="project" value="TreeGrafter"/>
</dbReference>
<dbReference type="FunFam" id="4.10.280.110:FF:000001">
    <property type="entry name" value="pre-mRNA-splicing factor 18 isoform X2"/>
    <property type="match status" value="1"/>
</dbReference>
<sequence length="356" mass="40723">MDFLKAEMERKRKMLQEKDIMLSTKKYFRRGDLVAKEKEEYIKKHANSFAVKLSDGQGPSRIADNEGGVLEEDGVTVAVLPRKEVIRRLRDRNEPIALFGESDIEAFRRLRKLEISEPEINRGLRNDFQEAMERVDEAYLNDILSTKKDEDDQQSDDGSSKPKAGDVKVIAESISYEEILELSKDLGKGNGDLDLKIISQLLKLLLQIWGQKLNSRPEAEKRSVKGKRASATYGQTQQYLKPLFKKLRNKSIQDDILDSLTIIVGHLLDRNYVIANDAYLQMAIGNAPWPIGVTMVGIHARTGREKIFSKHVAHVLNDETQRKYIQGLKRLMTKCQYFFPTDPSRCVEYGATELEF</sequence>
<dbReference type="AlphaFoldDB" id="A0A162T311"/>
<evidence type="ECO:0000256" key="3">
    <source>
        <dbReference type="ARBA" id="ARBA00018242"/>
    </source>
</evidence>
<dbReference type="Pfam" id="PF08799">
    <property type="entry name" value="PRP4"/>
    <property type="match status" value="1"/>
</dbReference>
<dbReference type="FunFam" id="1.20.940.10:FF:000002">
    <property type="entry name" value="Pre-mRNA processing factor 18"/>
    <property type="match status" value="1"/>
</dbReference>
<evidence type="ECO:0000256" key="4">
    <source>
        <dbReference type="ARBA" id="ARBA00022664"/>
    </source>
</evidence>
<dbReference type="STRING" id="35525.A0A162T311"/>
<evidence type="ECO:0000256" key="5">
    <source>
        <dbReference type="ARBA" id="ARBA00022728"/>
    </source>
</evidence>
<evidence type="ECO:0000256" key="9">
    <source>
        <dbReference type="SAM" id="MobiDB-lite"/>
    </source>
</evidence>
<evidence type="ECO:0000256" key="2">
    <source>
        <dbReference type="ARBA" id="ARBA00008137"/>
    </source>
</evidence>
<gene>
    <name evidence="11" type="ORF">APZ42_011137</name>
</gene>
<evidence type="ECO:0000256" key="7">
    <source>
        <dbReference type="ARBA" id="ARBA00023242"/>
    </source>
</evidence>
<keyword evidence="7" id="KW-0539">Nucleus</keyword>
<accession>A0A162T311</accession>
<evidence type="ECO:0000313" key="12">
    <source>
        <dbReference type="Proteomes" id="UP000076858"/>
    </source>
</evidence>
<evidence type="ECO:0000259" key="10">
    <source>
        <dbReference type="SMART" id="SM00500"/>
    </source>
</evidence>
<dbReference type="Gene3D" id="4.10.280.110">
    <property type="entry name" value="Pre-mRNA processing factor 4 domain"/>
    <property type="match status" value="1"/>
</dbReference>
<comment type="similarity">
    <text evidence="2">Belongs to the PRP18 family.</text>
</comment>
<evidence type="ECO:0000256" key="6">
    <source>
        <dbReference type="ARBA" id="ARBA00023187"/>
    </source>
</evidence>
<dbReference type="OrthoDB" id="10261918at2759"/>
<dbReference type="InterPro" id="IPR039979">
    <property type="entry name" value="PRPF18"/>
</dbReference>
<feature type="domain" description="Pre-mRNA processing factor 4 (PRP4)-like" evidence="10">
    <location>
        <begin position="80"/>
        <end position="130"/>
    </location>
</feature>
<comment type="subcellular location">
    <subcellularLocation>
        <location evidence="1">Nucleus speckle</location>
    </subcellularLocation>
</comment>
<dbReference type="Proteomes" id="UP000076858">
    <property type="component" value="Unassembled WGS sequence"/>
</dbReference>
<name>A0A162T311_9CRUS</name>
<dbReference type="SUPFAM" id="SSF47938">
    <property type="entry name" value="Functional domain of the splicing factor Prp18"/>
    <property type="match status" value="1"/>
</dbReference>
<proteinExistence type="inferred from homology"/>
<evidence type="ECO:0000313" key="11">
    <source>
        <dbReference type="EMBL" id="KZS21857.1"/>
    </source>
</evidence>
<organism evidence="11 12">
    <name type="scientific">Daphnia magna</name>
    <dbReference type="NCBI Taxonomy" id="35525"/>
    <lineage>
        <taxon>Eukaryota</taxon>
        <taxon>Metazoa</taxon>
        <taxon>Ecdysozoa</taxon>
        <taxon>Arthropoda</taxon>
        <taxon>Crustacea</taxon>
        <taxon>Branchiopoda</taxon>
        <taxon>Diplostraca</taxon>
        <taxon>Cladocera</taxon>
        <taxon>Anomopoda</taxon>
        <taxon>Daphniidae</taxon>
        <taxon>Daphnia</taxon>
    </lineage>
</organism>
<keyword evidence="12" id="KW-1185">Reference proteome</keyword>
<dbReference type="GO" id="GO:0005682">
    <property type="term" value="C:U5 snRNP"/>
    <property type="evidence" value="ECO:0007669"/>
    <property type="project" value="TreeGrafter"/>
</dbReference>
<dbReference type="GO" id="GO:0046540">
    <property type="term" value="C:U4/U6 x U5 tri-snRNP complex"/>
    <property type="evidence" value="ECO:0007669"/>
    <property type="project" value="TreeGrafter"/>
</dbReference>
<reference evidence="11 12" key="1">
    <citation type="submission" date="2016-03" db="EMBL/GenBank/DDBJ databases">
        <title>EvidentialGene: Evidence-directed Construction of Genes on Genomes.</title>
        <authorList>
            <person name="Gilbert D.G."/>
            <person name="Choi J.-H."/>
            <person name="Mockaitis K."/>
            <person name="Colbourne J."/>
            <person name="Pfrender M."/>
        </authorList>
    </citation>
    <scope>NUCLEOTIDE SEQUENCE [LARGE SCALE GENOMIC DNA]</scope>
    <source>
        <strain evidence="11 12">Xinb3</strain>
        <tissue evidence="11">Complete organism</tissue>
    </source>
</reference>
<protein>
    <recommendedName>
        <fullName evidence="3">Pre-mRNA-splicing factor 18</fullName>
    </recommendedName>
    <alternativeName>
        <fullName evidence="8">PRP18 homolog</fullName>
    </alternativeName>
</protein>
<dbReference type="PANTHER" id="PTHR13007">
    <property type="entry name" value="PRE-MRNA SPLICING FACTOR-RELATED"/>
    <property type="match status" value="1"/>
</dbReference>
<comment type="caution">
    <text evidence="11">The sequence shown here is derived from an EMBL/GenBank/DDBJ whole genome shotgun (WGS) entry which is preliminary data.</text>
</comment>
<dbReference type="SMART" id="SM00500">
    <property type="entry name" value="SFM"/>
    <property type="match status" value="1"/>
</dbReference>
<evidence type="ECO:0000256" key="1">
    <source>
        <dbReference type="ARBA" id="ARBA00004324"/>
    </source>
</evidence>
<dbReference type="Gene3D" id="1.20.940.10">
    <property type="entry name" value="Functional domain of the splicing factor Prp18"/>
    <property type="match status" value="1"/>
</dbReference>